<evidence type="ECO:0000256" key="1">
    <source>
        <dbReference type="SAM" id="Phobius"/>
    </source>
</evidence>
<reference evidence="3 4" key="1">
    <citation type="journal article" date="2014" name="Int. J. Syst. Evol. Microbiol.">
        <title>Description of Galbitalea soli gen. nov., sp. nov., and Frondihabitans sucicola sp. nov.</title>
        <authorList>
            <person name="Kim S.J."/>
            <person name="Lim J.M."/>
            <person name="Ahn J.H."/>
            <person name="Weon H.Y."/>
            <person name="Hamada M."/>
            <person name="Suzuki K."/>
            <person name="Ahn T.Y."/>
            <person name="Kwon S.W."/>
        </authorList>
    </citation>
    <scope>NUCLEOTIDE SEQUENCE [LARGE SCALE GENOMIC DNA]</scope>
    <source>
        <strain evidence="3 4">NBRC 108727</strain>
    </source>
</reference>
<feature type="transmembrane region" description="Helical" evidence="1">
    <location>
        <begin position="7"/>
        <end position="26"/>
    </location>
</feature>
<dbReference type="AlphaFoldDB" id="A0A7C9PMJ4"/>
<comment type="caution">
    <text evidence="3">The sequence shown here is derived from an EMBL/GenBank/DDBJ whole genome shotgun (WGS) entry which is preliminary data.</text>
</comment>
<feature type="transmembrane region" description="Helical" evidence="1">
    <location>
        <begin position="131"/>
        <end position="151"/>
    </location>
</feature>
<sequence length="250" mass="25267">MLARTGFAVNGLLHILIGLVAITIALHQSNDKSADQTGALSELAAAPGGRLLLWVVVIGLAALGVWLILSAFLDGRGDRTKRAAHIANNLAKGIVYLVIAGTALTFANGGSSSSSASTKGASAGLLATPGGVVIAVLIGLAIVGVGVYFVIKGARRTFLTDIVSPPEGTAHATVFLGVLGYCAKGLSLGAVGVLFIVAAVTADPNKATGLDGALKSFAALPFGMIVLIVIGAGWIAYGLYCFLRARLAKF</sequence>
<keyword evidence="1" id="KW-0812">Transmembrane</keyword>
<feature type="transmembrane region" description="Helical" evidence="1">
    <location>
        <begin position="172"/>
        <end position="200"/>
    </location>
</feature>
<accession>A0A7C9PMJ4</accession>
<protein>
    <submittedName>
        <fullName evidence="3">DUF1206 domain-containing protein</fullName>
    </submittedName>
</protein>
<keyword evidence="4" id="KW-1185">Reference proteome</keyword>
<proteinExistence type="predicted"/>
<dbReference type="Proteomes" id="UP000479756">
    <property type="component" value="Unassembled WGS sequence"/>
</dbReference>
<name>A0A7C9PMJ4_9MICO</name>
<feature type="transmembrane region" description="Helical" evidence="1">
    <location>
        <begin position="220"/>
        <end position="243"/>
    </location>
</feature>
<evidence type="ECO:0000313" key="4">
    <source>
        <dbReference type="Proteomes" id="UP000479756"/>
    </source>
</evidence>
<gene>
    <name evidence="3" type="ORF">G3T37_05405</name>
</gene>
<evidence type="ECO:0000313" key="3">
    <source>
        <dbReference type="EMBL" id="NEM90788.1"/>
    </source>
</evidence>
<keyword evidence="1" id="KW-0472">Membrane</keyword>
<feature type="domain" description="DUF1206" evidence="2">
    <location>
        <begin position="6"/>
        <end position="73"/>
    </location>
</feature>
<feature type="domain" description="DUF1206" evidence="2">
    <location>
        <begin position="90"/>
        <end position="156"/>
    </location>
</feature>
<dbReference type="InterPro" id="IPR009597">
    <property type="entry name" value="DUF1206"/>
</dbReference>
<feature type="transmembrane region" description="Helical" evidence="1">
    <location>
        <begin position="94"/>
        <end position="111"/>
    </location>
</feature>
<organism evidence="3 4">
    <name type="scientific">Galbitalea soli</name>
    <dbReference type="NCBI Taxonomy" id="1268042"/>
    <lineage>
        <taxon>Bacteria</taxon>
        <taxon>Bacillati</taxon>
        <taxon>Actinomycetota</taxon>
        <taxon>Actinomycetes</taxon>
        <taxon>Micrococcales</taxon>
        <taxon>Microbacteriaceae</taxon>
        <taxon>Galbitalea</taxon>
    </lineage>
</organism>
<feature type="domain" description="DUF1206" evidence="2">
    <location>
        <begin position="179"/>
        <end position="247"/>
    </location>
</feature>
<feature type="transmembrane region" description="Helical" evidence="1">
    <location>
        <begin position="51"/>
        <end position="73"/>
    </location>
</feature>
<dbReference type="EMBL" id="JAAGWZ010000001">
    <property type="protein sequence ID" value="NEM90788.1"/>
    <property type="molecule type" value="Genomic_DNA"/>
</dbReference>
<evidence type="ECO:0000259" key="2">
    <source>
        <dbReference type="Pfam" id="PF06724"/>
    </source>
</evidence>
<dbReference type="Pfam" id="PF06724">
    <property type="entry name" value="DUF1206"/>
    <property type="match status" value="3"/>
</dbReference>
<keyword evidence="1" id="KW-1133">Transmembrane helix</keyword>